<reference evidence="4 5" key="1">
    <citation type="submission" date="2016-11" db="EMBL/GenBank/DDBJ databases">
        <authorList>
            <person name="Jaros S."/>
            <person name="Januszkiewicz K."/>
            <person name="Wedrychowicz H."/>
        </authorList>
    </citation>
    <scope>NUCLEOTIDE SEQUENCE [LARGE SCALE GENOMIC DNA]</scope>
    <source>
        <strain evidence="4 5">DSM 6792</strain>
    </source>
</reference>
<dbReference type="InterPro" id="IPR010998">
    <property type="entry name" value="Integrase_recombinase_N"/>
</dbReference>
<keyword evidence="1" id="KW-0238">DNA-binding</keyword>
<sequence length="464" mass="54316">MKQPTHFFNLESKPNQKKEHLIFFNLKYGYKKYNSTTNSFTYPAFRISTQWRIEKEFWDDKPIYRANKKYVSSQGKSLNDVLTKIEKTAYDQLSFYRNANNENPSPEVLKHLVFEKLGRIQKSESDIAVSDYIEKLVTRRTALPNTSSEFWDTKTGNQYELMANRIKSYQATKNTKLTFETITEELYWDYFATINDLKKANDGNYYTQTSMNKEFRSLRAVFNCALSDNMIINIAFSKKSLKIPSYSSSYETYLTEEQLKTIINTEVSHSKEFQHARNYIILSSFLGLRIGDMKFLHELSPEKITHKSVKYDCITTRIRKSKENTQELITIIPLLKPVKDLLAESNGSFPKFPSDSNVNLYIKKFLKHLEFKDEVVTKTKYYLVDEVLIKNKEQHTLFTAHDCRRTFITNLKQIGVQNDTIEPITHPKIKYASVLDGYDKSSLIDKAVKLINQLKSEKSSLFKY</sequence>
<dbReference type="Pfam" id="PF13102">
    <property type="entry name" value="Phage_int_SAM_5"/>
    <property type="match status" value="1"/>
</dbReference>
<keyword evidence="2" id="KW-0233">DNA recombination</keyword>
<dbReference type="RefSeq" id="WP_073407905.1">
    <property type="nucleotide sequence ID" value="NZ_FQWH01000001.1"/>
</dbReference>
<dbReference type="GO" id="GO:0006310">
    <property type="term" value="P:DNA recombination"/>
    <property type="evidence" value="ECO:0007669"/>
    <property type="project" value="UniProtKB-KW"/>
</dbReference>
<protein>
    <recommendedName>
        <fullName evidence="3">Phage integrase SAM-like domain-containing protein</fullName>
    </recommendedName>
</protein>
<evidence type="ECO:0000259" key="3">
    <source>
        <dbReference type="Pfam" id="PF13102"/>
    </source>
</evidence>
<evidence type="ECO:0000313" key="5">
    <source>
        <dbReference type="Proteomes" id="UP000184112"/>
    </source>
</evidence>
<gene>
    <name evidence="4" type="ORF">SAMN05444388_101290</name>
</gene>
<organism evidence="4 5">
    <name type="scientific">Flavobacterium johnsoniae</name>
    <name type="common">Cytophaga johnsonae</name>
    <dbReference type="NCBI Taxonomy" id="986"/>
    <lineage>
        <taxon>Bacteria</taxon>
        <taxon>Pseudomonadati</taxon>
        <taxon>Bacteroidota</taxon>
        <taxon>Flavobacteriia</taxon>
        <taxon>Flavobacteriales</taxon>
        <taxon>Flavobacteriaceae</taxon>
        <taxon>Flavobacterium</taxon>
    </lineage>
</organism>
<dbReference type="InterPro" id="IPR025269">
    <property type="entry name" value="SAM-like_dom"/>
</dbReference>
<dbReference type="EMBL" id="FQWH01000001">
    <property type="protein sequence ID" value="SHF99776.1"/>
    <property type="molecule type" value="Genomic_DNA"/>
</dbReference>
<dbReference type="InterPro" id="IPR011010">
    <property type="entry name" value="DNA_brk_join_enz"/>
</dbReference>
<dbReference type="Proteomes" id="UP000184112">
    <property type="component" value="Unassembled WGS sequence"/>
</dbReference>
<accession>A0A1M5G7T2</accession>
<evidence type="ECO:0000313" key="4">
    <source>
        <dbReference type="EMBL" id="SHF99776.1"/>
    </source>
</evidence>
<dbReference type="AlphaFoldDB" id="A0A1M5G7T2"/>
<dbReference type="Gene3D" id="1.10.443.10">
    <property type="entry name" value="Intergrase catalytic core"/>
    <property type="match status" value="1"/>
</dbReference>
<dbReference type="GO" id="GO:0015074">
    <property type="term" value="P:DNA integration"/>
    <property type="evidence" value="ECO:0007669"/>
    <property type="project" value="InterPro"/>
</dbReference>
<dbReference type="InterPro" id="IPR013762">
    <property type="entry name" value="Integrase-like_cat_sf"/>
</dbReference>
<proteinExistence type="predicted"/>
<dbReference type="SUPFAM" id="SSF56349">
    <property type="entry name" value="DNA breaking-rejoining enzymes"/>
    <property type="match status" value="1"/>
</dbReference>
<dbReference type="Gene3D" id="1.10.150.130">
    <property type="match status" value="1"/>
</dbReference>
<feature type="domain" description="Phage integrase SAM-like" evidence="3">
    <location>
        <begin position="152"/>
        <end position="236"/>
    </location>
</feature>
<evidence type="ECO:0000256" key="2">
    <source>
        <dbReference type="ARBA" id="ARBA00023172"/>
    </source>
</evidence>
<dbReference type="GO" id="GO:0003677">
    <property type="term" value="F:DNA binding"/>
    <property type="evidence" value="ECO:0007669"/>
    <property type="project" value="UniProtKB-KW"/>
</dbReference>
<evidence type="ECO:0000256" key="1">
    <source>
        <dbReference type="ARBA" id="ARBA00023125"/>
    </source>
</evidence>
<name>A0A1M5G7T2_FLAJO</name>